<dbReference type="Proteomes" id="UP001597380">
    <property type="component" value="Unassembled WGS sequence"/>
</dbReference>
<evidence type="ECO:0000256" key="2">
    <source>
        <dbReference type="SAM" id="SignalP"/>
    </source>
</evidence>
<keyword evidence="1 2" id="KW-0732">Signal</keyword>
<feature type="chain" id="PRO_5045143749" evidence="2">
    <location>
        <begin position="23"/>
        <end position="143"/>
    </location>
</feature>
<feature type="domain" description="DUF4174" evidence="3">
    <location>
        <begin position="30"/>
        <end position="138"/>
    </location>
</feature>
<dbReference type="RefSeq" id="WP_345337825.1">
    <property type="nucleotide sequence ID" value="NZ_BAABLI010000004.1"/>
</dbReference>
<organism evidence="4 5">
    <name type="scientific">Corallincola platygyrae</name>
    <dbReference type="NCBI Taxonomy" id="1193278"/>
    <lineage>
        <taxon>Bacteria</taxon>
        <taxon>Pseudomonadati</taxon>
        <taxon>Pseudomonadota</taxon>
        <taxon>Gammaproteobacteria</taxon>
        <taxon>Alteromonadales</taxon>
        <taxon>Psychromonadaceae</taxon>
        <taxon>Corallincola</taxon>
    </lineage>
</organism>
<dbReference type="EMBL" id="JBHUHT010000007">
    <property type="protein sequence ID" value="MFD2095105.1"/>
    <property type="molecule type" value="Genomic_DNA"/>
</dbReference>
<evidence type="ECO:0000256" key="1">
    <source>
        <dbReference type="ARBA" id="ARBA00022729"/>
    </source>
</evidence>
<gene>
    <name evidence="4" type="ORF">ACFSJ3_03850</name>
</gene>
<proteinExistence type="predicted"/>
<reference evidence="5" key="1">
    <citation type="journal article" date="2019" name="Int. J. Syst. Evol. Microbiol.">
        <title>The Global Catalogue of Microorganisms (GCM) 10K type strain sequencing project: providing services to taxonomists for standard genome sequencing and annotation.</title>
        <authorList>
            <consortium name="The Broad Institute Genomics Platform"/>
            <consortium name="The Broad Institute Genome Sequencing Center for Infectious Disease"/>
            <person name="Wu L."/>
            <person name="Ma J."/>
        </authorList>
    </citation>
    <scope>NUCLEOTIDE SEQUENCE [LARGE SCALE GENOMIC DNA]</scope>
    <source>
        <strain evidence="5">CGMCC 1.10992</strain>
    </source>
</reference>
<feature type="signal peptide" evidence="2">
    <location>
        <begin position="1"/>
        <end position="22"/>
    </location>
</feature>
<evidence type="ECO:0000259" key="3">
    <source>
        <dbReference type="Pfam" id="PF13778"/>
    </source>
</evidence>
<keyword evidence="5" id="KW-1185">Reference proteome</keyword>
<accession>A0ABW4XIN2</accession>
<dbReference type="InterPro" id="IPR025232">
    <property type="entry name" value="DUF4174"/>
</dbReference>
<evidence type="ECO:0000313" key="5">
    <source>
        <dbReference type="Proteomes" id="UP001597380"/>
    </source>
</evidence>
<evidence type="ECO:0000313" key="4">
    <source>
        <dbReference type="EMBL" id="MFD2095105.1"/>
    </source>
</evidence>
<name>A0ABW4XIN2_9GAMM</name>
<sequence>MPLKPVLLSLALLMSFSGVHLQAQTALTDLNQLRWQHRIILVEDSDEKSKVLAQFEDKQPEIVDRHIIWFALVNQRWHSNYPGDIAPELVKAFEQSYLDGDKQAVLIGKDGGIKSTQEQLNLDALFALIDIMPMRRAEIGTKQ</sequence>
<protein>
    <submittedName>
        <fullName evidence="4">DUF4174 domain-containing protein</fullName>
    </submittedName>
</protein>
<dbReference type="Pfam" id="PF13778">
    <property type="entry name" value="DUF4174"/>
    <property type="match status" value="1"/>
</dbReference>
<comment type="caution">
    <text evidence="4">The sequence shown here is derived from an EMBL/GenBank/DDBJ whole genome shotgun (WGS) entry which is preliminary data.</text>
</comment>